<dbReference type="Pfam" id="PF04073">
    <property type="entry name" value="tRNA_edit"/>
    <property type="match status" value="1"/>
</dbReference>
<dbReference type="InterPro" id="IPR036754">
    <property type="entry name" value="YbaK/aa-tRNA-synt-asso_dom_sf"/>
</dbReference>
<accession>I0AGI5</accession>
<dbReference type="KEGG" id="ial:IALB_0380"/>
<proteinExistence type="inferred from homology"/>
<evidence type="ECO:0000256" key="2">
    <source>
        <dbReference type="ARBA" id="ARBA00022917"/>
    </source>
</evidence>
<dbReference type="GO" id="GO:0002161">
    <property type="term" value="F:aminoacyl-tRNA deacylase activity"/>
    <property type="evidence" value="ECO:0007669"/>
    <property type="project" value="InterPro"/>
</dbReference>
<dbReference type="EC" id="4.2.-.-" evidence="4"/>
<dbReference type="RefSeq" id="WP_014559251.1">
    <property type="nucleotide sequence ID" value="NC_017464.1"/>
</dbReference>
<protein>
    <recommendedName>
        <fullName evidence="4">Cys-tRNA(Pro)/Cys-tRNA(Cys) deacylase</fullName>
        <ecNumber evidence="4">4.2.-.-</ecNumber>
    </recommendedName>
</protein>
<dbReference type="CDD" id="cd00002">
    <property type="entry name" value="YbaK_deacylase"/>
    <property type="match status" value="1"/>
</dbReference>
<evidence type="ECO:0000256" key="4">
    <source>
        <dbReference type="PIRNR" id="PIRNR006181"/>
    </source>
</evidence>
<dbReference type="Proteomes" id="UP000007394">
    <property type="component" value="Chromosome"/>
</dbReference>
<dbReference type="NCBIfam" id="TIGR00011">
    <property type="entry name" value="YbaK_EbsC"/>
    <property type="match status" value="1"/>
</dbReference>
<dbReference type="GO" id="GO:0016829">
    <property type="term" value="F:lyase activity"/>
    <property type="evidence" value="ECO:0007669"/>
    <property type="project" value="UniProtKB-KW"/>
</dbReference>
<dbReference type="STRING" id="945713.IALB_0380"/>
<dbReference type="HOGENOM" id="CLU_094875_3_0_10"/>
<dbReference type="Gene3D" id="3.90.960.10">
    <property type="entry name" value="YbaK/aminoacyl-tRNA synthetase-associated domain"/>
    <property type="match status" value="1"/>
</dbReference>
<dbReference type="InterPro" id="IPR004369">
    <property type="entry name" value="Prolyl-tRNA_editing_YbaK/EbsC"/>
</dbReference>
<evidence type="ECO:0000313" key="7">
    <source>
        <dbReference type="Proteomes" id="UP000007394"/>
    </source>
</evidence>
<keyword evidence="7" id="KW-1185">Reference proteome</keyword>
<evidence type="ECO:0000313" key="6">
    <source>
        <dbReference type="EMBL" id="AFH48092.1"/>
    </source>
</evidence>
<dbReference type="PANTHER" id="PTHR30411:SF0">
    <property type="entry name" value="CYS-TRNA(PRO)_CYS-TRNA(CYS) DEACYLASE YBAK"/>
    <property type="match status" value="1"/>
</dbReference>
<dbReference type="PIRSF" id="PIRSF006181">
    <property type="entry name" value="EbsC_YbaK"/>
    <property type="match status" value="1"/>
</dbReference>
<evidence type="ECO:0000259" key="5">
    <source>
        <dbReference type="Pfam" id="PF04073"/>
    </source>
</evidence>
<dbReference type="InterPro" id="IPR007214">
    <property type="entry name" value="YbaK/aa-tRNA-synth-assoc-dom"/>
</dbReference>
<organism evidence="6 7">
    <name type="scientific">Ignavibacterium album (strain DSM 19864 / JCM 16511 / NBRC 101810 / Mat9-16)</name>
    <dbReference type="NCBI Taxonomy" id="945713"/>
    <lineage>
        <taxon>Bacteria</taxon>
        <taxon>Pseudomonadati</taxon>
        <taxon>Ignavibacteriota</taxon>
        <taxon>Ignavibacteria</taxon>
        <taxon>Ignavibacteriales</taxon>
        <taxon>Ignavibacteriaceae</taxon>
        <taxon>Ignavibacterium</taxon>
    </lineage>
</organism>
<dbReference type="PANTHER" id="PTHR30411">
    <property type="entry name" value="CYTOPLASMIC PROTEIN"/>
    <property type="match status" value="1"/>
</dbReference>
<reference evidence="6 7" key="1">
    <citation type="journal article" date="2012" name="Front. Microbiol.">
        <title>Complete genome of Ignavibacterium album, a metabolically versatile, flagellated, facultative anaerobe from the phylum Chlorobi.</title>
        <authorList>
            <person name="Liu Z."/>
            <person name="Frigaard N.-U."/>
            <person name="Vogl K."/>
            <person name="Iino T."/>
            <person name="Ohkuma M."/>
            <person name="Overmann J."/>
            <person name="Bryant D.A."/>
        </authorList>
    </citation>
    <scope>NUCLEOTIDE SEQUENCE [LARGE SCALE GENOMIC DNA]</scope>
    <source>
        <strain evidence="7">DSM 19864 / JCM 16511 / NBRC 101810 / Mat9-16</strain>
    </source>
</reference>
<dbReference type="eggNOG" id="COG2606">
    <property type="taxonomic scope" value="Bacteria"/>
</dbReference>
<gene>
    <name evidence="6" type="ordered locus">IALB_0380</name>
</gene>
<evidence type="ECO:0000256" key="3">
    <source>
        <dbReference type="ARBA" id="ARBA00023239"/>
    </source>
</evidence>
<dbReference type="GO" id="GO:0006412">
    <property type="term" value="P:translation"/>
    <property type="evidence" value="ECO:0007669"/>
    <property type="project" value="UniProtKB-KW"/>
</dbReference>
<dbReference type="SUPFAM" id="SSF55826">
    <property type="entry name" value="YbaK/ProRS associated domain"/>
    <property type="match status" value="1"/>
</dbReference>
<evidence type="ECO:0000256" key="1">
    <source>
        <dbReference type="ARBA" id="ARBA00009798"/>
    </source>
</evidence>
<dbReference type="OrthoDB" id="9809296at2"/>
<feature type="domain" description="YbaK/aminoacyl-tRNA synthetase-associated" evidence="5">
    <location>
        <begin position="32"/>
        <end position="145"/>
    </location>
</feature>
<comment type="similarity">
    <text evidence="1 4">Belongs to the prolyl-tRNA editing family. YbaK/EbsC subfamily.</text>
</comment>
<keyword evidence="3 4" id="KW-0456">Lyase</keyword>
<name>I0AGI5_IGNAJ</name>
<dbReference type="EMBL" id="CP003418">
    <property type="protein sequence ID" value="AFH48092.1"/>
    <property type="molecule type" value="Genomic_DNA"/>
</dbReference>
<dbReference type="AlphaFoldDB" id="I0AGI5"/>
<keyword evidence="2 4" id="KW-0648">Protein biosynthesis</keyword>
<sequence length="155" mass="17335">MNKTNAIRILETHNISFDVKEYEVDENDLSGETIAEKIGANHEEVFKTLVAKGDKAGYCVFCIPVNFELNLKKAAKASGNKNVELIKVKELFPLTGYVRGGCSPIGMKRLFPTYIDETAQLFDRIYISAGVRGMQIYINPDNLKNLINAEFADLI</sequence>